<dbReference type="SUPFAM" id="SSF143990">
    <property type="entry name" value="YbiA-like"/>
    <property type="match status" value="1"/>
</dbReference>
<dbReference type="AlphaFoldDB" id="A0A914R2T4"/>
<feature type="region of interest" description="Disordered" evidence="1">
    <location>
        <begin position="1"/>
        <end position="49"/>
    </location>
</feature>
<evidence type="ECO:0000313" key="3">
    <source>
        <dbReference type="Proteomes" id="UP000887578"/>
    </source>
</evidence>
<feature type="compositionally biased region" description="Polar residues" evidence="1">
    <location>
        <begin position="38"/>
        <end position="49"/>
    </location>
</feature>
<dbReference type="InterPro" id="IPR037238">
    <property type="entry name" value="YbiA-like_sf"/>
</dbReference>
<feature type="domain" description="NADAR" evidence="2">
    <location>
        <begin position="134"/>
        <end position="266"/>
    </location>
</feature>
<keyword evidence="3" id="KW-1185">Reference proteome</keyword>
<sequence length="321" mass="37871">MAEGAQPNGNNRQNSGYGKPNNRQNNGNTNNGGGNFNVQQELSGIKQEMSQLRQTVDMLEQEKDSLRKAIRKLKLENEHMKKKYKRLQEKVGDDHDGDESAPEIEADYDDIGRDFILVGGIHDPLALRFQANIKDAEGIQHKSAERYYWYKMAEVFNDDAAKKGILEADSVQDAEEAMKEIKDFKESTWNEHRMKVWEDGQRLKLEQNRWIENLLVFSDKTYIAVATQDKYFGTGWRKNRDEANKPIYWDGENQGGKSLMRLRKLFRQNHDWKENEEEETKRKYNELRRFTWRRIDPTKRFQMNGHTRGQRRGTFRQYAAR</sequence>
<dbReference type="Pfam" id="PF08719">
    <property type="entry name" value="NADAR"/>
    <property type="match status" value="1"/>
</dbReference>
<dbReference type="WBParaSite" id="PDA_v2.g5735.t1">
    <property type="protein sequence ID" value="PDA_v2.g5735.t1"/>
    <property type="gene ID" value="PDA_v2.g5735"/>
</dbReference>
<evidence type="ECO:0000259" key="2">
    <source>
        <dbReference type="Pfam" id="PF08719"/>
    </source>
</evidence>
<accession>A0A914R2T4</accession>
<protein>
    <submittedName>
        <fullName evidence="4">NADAR domain-containing protein</fullName>
    </submittedName>
</protein>
<dbReference type="CDD" id="cd15457">
    <property type="entry name" value="NADAR"/>
    <property type="match status" value="1"/>
</dbReference>
<dbReference type="Gene3D" id="1.10.357.40">
    <property type="entry name" value="YbiA-like"/>
    <property type="match status" value="1"/>
</dbReference>
<feature type="compositionally biased region" description="Polar residues" evidence="1">
    <location>
        <begin position="7"/>
        <end position="16"/>
    </location>
</feature>
<evidence type="ECO:0000256" key="1">
    <source>
        <dbReference type="SAM" id="MobiDB-lite"/>
    </source>
</evidence>
<name>A0A914R2T4_9BILA</name>
<dbReference type="Gene3D" id="6.10.250.370">
    <property type="match status" value="1"/>
</dbReference>
<evidence type="ECO:0000313" key="4">
    <source>
        <dbReference type="WBParaSite" id="PDA_v2.g5735.t1"/>
    </source>
</evidence>
<dbReference type="Proteomes" id="UP000887578">
    <property type="component" value="Unplaced"/>
</dbReference>
<reference evidence="4" key="1">
    <citation type="submission" date="2022-11" db="UniProtKB">
        <authorList>
            <consortium name="WormBaseParasite"/>
        </authorList>
    </citation>
    <scope>IDENTIFICATION</scope>
</reference>
<feature type="region of interest" description="Disordered" evidence="1">
    <location>
        <begin position="302"/>
        <end position="321"/>
    </location>
</feature>
<proteinExistence type="predicted"/>
<dbReference type="InterPro" id="IPR012816">
    <property type="entry name" value="NADAR"/>
</dbReference>
<organism evidence="3 4">
    <name type="scientific">Panagrolaimus davidi</name>
    <dbReference type="NCBI Taxonomy" id="227884"/>
    <lineage>
        <taxon>Eukaryota</taxon>
        <taxon>Metazoa</taxon>
        <taxon>Ecdysozoa</taxon>
        <taxon>Nematoda</taxon>
        <taxon>Chromadorea</taxon>
        <taxon>Rhabditida</taxon>
        <taxon>Tylenchina</taxon>
        <taxon>Panagrolaimomorpha</taxon>
        <taxon>Panagrolaimoidea</taxon>
        <taxon>Panagrolaimidae</taxon>
        <taxon>Panagrolaimus</taxon>
    </lineage>
</organism>